<protein>
    <submittedName>
        <fullName evidence="2">PREDICTED: reverse mRNAase</fullName>
    </submittedName>
</protein>
<dbReference type="InParanoid" id="A0A5E4G086"/>
<dbReference type="GO" id="GO:0004523">
    <property type="term" value="F:RNA-DNA hybrid ribonuclease activity"/>
    <property type="evidence" value="ECO:0007669"/>
    <property type="project" value="InterPro"/>
</dbReference>
<proteinExistence type="predicted"/>
<dbReference type="InterPro" id="IPR036397">
    <property type="entry name" value="RNaseH_sf"/>
</dbReference>
<evidence type="ECO:0000259" key="1">
    <source>
        <dbReference type="Pfam" id="PF13456"/>
    </source>
</evidence>
<organism evidence="2 3">
    <name type="scientific">Prunus dulcis</name>
    <name type="common">Almond</name>
    <name type="synonym">Amygdalus dulcis</name>
    <dbReference type="NCBI Taxonomy" id="3755"/>
    <lineage>
        <taxon>Eukaryota</taxon>
        <taxon>Viridiplantae</taxon>
        <taxon>Streptophyta</taxon>
        <taxon>Embryophyta</taxon>
        <taxon>Tracheophyta</taxon>
        <taxon>Spermatophyta</taxon>
        <taxon>Magnoliopsida</taxon>
        <taxon>eudicotyledons</taxon>
        <taxon>Gunneridae</taxon>
        <taxon>Pentapetalae</taxon>
        <taxon>rosids</taxon>
        <taxon>fabids</taxon>
        <taxon>Rosales</taxon>
        <taxon>Rosaceae</taxon>
        <taxon>Amygdaloideae</taxon>
        <taxon>Amygdaleae</taxon>
        <taxon>Prunus</taxon>
    </lineage>
</organism>
<dbReference type="Gramene" id="VVA33082">
    <property type="protein sequence ID" value="VVA33082"/>
    <property type="gene ID" value="Prudul26B013336"/>
</dbReference>
<dbReference type="OMA" id="WHFTAHG"/>
<gene>
    <name evidence="2" type="ORF">ALMOND_2B013336</name>
</gene>
<reference evidence="3" key="1">
    <citation type="journal article" date="2020" name="Plant J.">
        <title>Transposons played a major role in the diversification between the closely related almond and peach genomes: results from the almond genome sequence.</title>
        <authorList>
            <person name="Alioto T."/>
            <person name="Alexiou K.G."/>
            <person name="Bardil A."/>
            <person name="Barteri F."/>
            <person name="Castanera R."/>
            <person name="Cruz F."/>
            <person name="Dhingra A."/>
            <person name="Duval H."/>
            <person name="Fernandez I Marti A."/>
            <person name="Frias L."/>
            <person name="Galan B."/>
            <person name="Garcia J.L."/>
            <person name="Howad W."/>
            <person name="Gomez-Garrido J."/>
            <person name="Gut M."/>
            <person name="Julca I."/>
            <person name="Morata J."/>
            <person name="Puigdomenech P."/>
            <person name="Ribeca P."/>
            <person name="Rubio Cabetas M.J."/>
            <person name="Vlasova A."/>
            <person name="Wirthensohn M."/>
            <person name="Garcia-Mas J."/>
            <person name="Gabaldon T."/>
            <person name="Casacuberta J.M."/>
            <person name="Arus P."/>
        </authorList>
    </citation>
    <scope>NUCLEOTIDE SEQUENCE [LARGE SCALE GENOMIC DNA]</scope>
    <source>
        <strain evidence="3">cv. Texas</strain>
    </source>
</reference>
<dbReference type="AlphaFoldDB" id="A0A5E4G086"/>
<dbReference type="InterPro" id="IPR002156">
    <property type="entry name" value="RNaseH_domain"/>
</dbReference>
<feature type="domain" description="RNase H type-1" evidence="1">
    <location>
        <begin position="174"/>
        <end position="251"/>
    </location>
</feature>
<evidence type="ECO:0000313" key="3">
    <source>
        <dbReference type="Proteomes" id="UP000327085"/>
    </source>
</evidence>
<dbReference type="Pfam" id="PF13456">
    <property type="entry name" value="RVT_3"/>
    <property type="match status" value="1"/>
</dbReference>
<sequence>MLDLVQGLIDPGTQMWNRDLVMRCFNGEEAQTILLLPTSRWGCEDKMIWHFTAHGGYFVLSGYAVELDLWKNGQLGRKTEGEGSVDCGQKSFWKSILRLPTPPKLRAFMWRGCRNLLAVKENLRRRRVDVDNISLQLDVSYIEGADFRTCLDSLLKKYAGGTGGLQGSMALVMQVEAISEALLTCVKTQLMHVEVESDTRLLMQMLKGEKPIDASVEAIIFDIKTLAGLLLQVEFMDTPRHCNKVVHQVAALSRR</sequence>
<dbReference type="Gene3D" id="3.30.420.10">
    <property type="entry name" value="Ribonuclease H-like superfamily/Ribonuclease H"/>
    <property type="match status" value="1"/>
</dbReference>
<accession>A0A5E4G086</accession>
<dbReference type="Proteomes" id="UP000327085">
    <property type="component" value="Chromosome 6"/>
</dbReference>
<evidence type="ECO:0000313" key="2">
    <source>
        <dbReference type="EMBL" id="VVA33082.1"/>
    </source>
</evidence>
<dbReference type="EMBL" id="CABIKO010000273">
    <property type="protein sequence ID" value="VVA33082.1"/>
    <property type="molecule type" value="Genomic_DNA"/>
</dbReference>
<name>A0A5E4G086_PRUDU</name>
<dbReference type="GO" id="GO:0003676">
    <property type="term" value="F:nucleic acid binding"/>
    <property type="evidence" value="ECO:0007669"/>
    <property type="project" value="InterPro"/>
</dbReference>